<dbReference type="PROSITE" id="PS51257">
    <property type="entry name" value="PROKAR_LIPOPROTEIN"/>
    <property type="match status" value="1"/>
</dbReference>
<dbReference type="RefSeq" id="WP_158039929.1">
    <property type="nucleotide sequence ID" value="NZ_JACCFV010000001.1"/>
</dbReference>
<dbReference type="CDD" id="cd08492">
    <property type="entry name" value="PBP2_NikA_DppA_OppA_like_15"/>
    <property type="match status" value="1"/>
</dbReference>
<dbReference type="Proteomes" id="UP000467240">
    <property type="component" value="Unassembled WGS sequence"/>
</dbReference>
<organism evidence="3 4">
    <name type="scientific">Pseudoclavibacter chungangensis</name>
    <dbReference type="NCBI Taxonomy" id="587635"/>
    <lineage>
        <taxon>Bacteria</taxon>
        <taxon>Bacillati</taxon>
        <taxon>Actinomycetota</taxon>
        <taxon>Actinomycetes</taxon>
        <taxon>Micrococcales</taxon>
        <taxon>Microbacteriaceae</taxon>
        <taxon>Pseudoclavibacter</taxon>
    </lineage>
</organism>
<proteinExistence type="predicted"/>
<dbReference type="InterPro" id="IPR030678">
    <property type="entry name" value="Peptide/Ni-bd"/>
</dbReference>
<dbReference type="GO" id="GO:0043190">
    <property type="term" value="C:ATP-binding cassette (ABC) transporter complex"/>
    <property type="evidence" value="ECO:0007669"/>
    <property type="project" value="InterPro"/>
</dbReference>
<dbReference type="EMBL" id="WBJZ01000006">
    <property type="protein sequence ID" value="KAB1659429.1"/>
    <property type="molecule type" value="Genomic_DNA"/>
</dbReference>
<dbReference type="Gene3D" id="3.10.105.10">
    <property type="entry name" value="Dipeptide-binding Protein, Domain 3"/>
    <property type="match status" value="1"/>
</dbReference>
<dbReference type="Gene3D" id="3.40.190.10">
    <property type="entry name" value="Periplasmic binding protein-like II"/>
    <property type="match status" value="1"/>
</dbReference>
<sequence>MARVHRSRGAALAAGALALVLALTGCASGGDAGGEGAGGGTLTFAIGNDPLNFSPSAKGGNGNDTWYVTRQLYDSLVYYNPETKEAEPWLAESFEVNEDATQYTFTLRDDVTFSDGTKLTANTVKLNFDDIKAAGAESSAVAYLATYEGTEVRDDRTAVVTFSTPNAAFLAQASTATLGLVSDASIEVPFGERSGGTNISGSGPFVLESYTKDQSTKLTKRAEYAWAPAAFGNTGAASLDAVEFNVIPEAGNRTGGLTSGQIDVAGGIAPNDIETVQASAEIVERPNPGTVFGVYFNEKNPIIADEAVREAVAYAVDPQQIRDGALNDHFAVATGVLSQSTSDYADLSATLPKTDTAKAESLLDAAGWTKGADGIREKDGQKLTFRITYINNFGPNADSIALLQQQLQAVGIGSEQISGTVPEFQESITSGEYEIAWRNLSSVDADVLRLDFSDVGTTNWPVSDPALNQQLIDQATIGDPAARTAELKTIQEELIAGHHFVPVHELTTVVGVGSGVTGIQLGADSRLDLLVNVKKG</sequence>
<feature type="chain" id="PRO_5029569999" evidence="1">
    <location>
        <begin position="28"/>
        <end position="536"/>
    </location>
</feature>
<dbReference type="GO" id="GO:1904680">
    <property type="term" value="F:peptide transmembrane transporter activity"/>
    <property type="evidence" value="ECO:0007669"/>
    <property type="project" value="TreeGrafter"/>
</dbReference>
<dbReference type="SUPFAM" id="SSF53850">
    <property type="entry name" value="Periplasmic binding protein-like II"/>
    <property type="match status" value="1"/>
</dbReference>
<evidence type="ECO:0000259" key="2">
    <source>
        <dbReference type="Pfam" id="PF00496"/>
    </source>
</evidence>
<dbReference type="GO" id="GO:0042597">
    <property type="term" value="C:periplasmic space"/>
    <property type="evidence" value="ECO:0007669"/>
    <property type="project" value="UniProtKB-ARBA"/>
</dbReference>
<feature type="signal peptide" evidence="1">
    <location>
        <begin position="1"/>
        <end position="27"/>
    </location>
</feature>
<dbReference type="Pfam" id="PF00496">
    <property type="entry name" value="SBP_bac_5"/>
    <property type="match status" value="1"/>
</dbReference>
<dbReference type="InterPro" id="IPR039424">
    <property type="entry name" value="SBP_5"/>
</dbReference>
<dbReference type="PANTHER" id="PTHR30290">
    <property type="entry name" value="PERIPLASMIC BINDING COMPONENT OF ABC TRANSPORTER"/>
    <property type="match status" value="1"/>
</dbReference>
<keyword evidence="4" id="KW-1185">Reference proteome</keyword>
<dbReference type="GO" id="GO:0015833">
    <property type="term" value="P:peptide transport"/>
    <property type="evidence" value="ECO:0007669"/>
    <property type="project" value="TreeGrafter"/>
</dbReference>
<name>A0A7J5BYK0_9MICO</name>
<comment type="caution">
    <text evidence="3">The sequence shown here is derived from an EMBL/GenBank/DDBJ whole genome shotgun (WGS) entry which is preliminary data.</text>
</comment>
<feature type="domain" description="Solute-binding protein family 5" evidence="2">
    <location>
        <begin position="86"/>
        <end position="444"/>
    </location>
</feature>
<dbReference type="AlphaFoldDB" id="A0A7J5BYK0"/>
<dbReference type="PIRSF" id="PIRSF002741">
    <property type="entry name" value="MppA"/>
    <property type="match status" value="1"/>
</dbReference>
<dbReference type="OrthoDB" id="5240629at2"/>
<reference evidence="3 4" key="1">
    <citation type="submission" date="2019-09" db="EMBL/GenBank/DDBJ databases">
        <title>Phylogeny of genus Pseudoclavibacter and closely related genus.</title>
        <authorList>
            <person name="Li Y."/>
        </authorList>
    </citation>
    <scope>NUCLEOTIDE SEQUENCE [LARGE SCALE GENOMIC DNA]</scope>
    <source>
        <strain evidence="3 4">DSM 23821</strain>
    </source>
</reference>
<gene>
    <name evidence="3" type="ORF">F8O01_05720</name>
</gene>
<evidence type="ECO:0000313" key="4">
    <source>
        <dbReference type="Proteomes" id="UP000467240"/>
    </source>
</evidence>
<protein>
    <submittedName>
        <fullName evidence="3">ABC transporter substrate-binding protein</fullName>
    </submittedName>
</protein>
<evidence type="ECO:0000313" key="3">
    <source>
        <dbReference type="EMBL" id="KAB1659429.1"/>
    </source>
</evidence>
<accession>A0A7J5BYK0</accession>
<keyword evidence="1" id="KW-0732">Signal</keyword>
<evidence type="ECO:0000256" key="1">
    <source>
        <dbReference type="SAM" id="SignalP"/>
    </source>
</evidence>
<dbReference type="InterPro" id="IPR000914">
    <property type="entry name" value="SBP_5_dom"/>
</dbReference>